<evidence type="ECO:0000256" key="1">
    <source>
        <dbReference type="PROSITE-ProRule" id="PRU00176"/>
    </source>
</evidence>
<dbReference type="Gene3D" id="3.30.70.330">
    <property type="match status" value="1"/>
</dbReference>
<dbReference type="EMBL" id="UIVT01000004">
    <property type="protein sequence ID" value="SVP95003.1"/>
    <property type="molecule type" value="Genomic_DNA"/>
</dbReference>
<protein>
    <submittedName>
        <fullName evidence="4">RNA recognition motif. (A.k.a. RRM, RBD, or RNP domain)/RNA recognition motif (A.k.a. RRM, RBD, or RNP domain), putative</fullName>
    </submittedName>
</protein>
<feature type="domain" description="RRM" evidence="3">
    <location>
        <begin position="213"/>
        <end position="301"/>
    </location>
</feature>
<dbReference type="GO" id="GO:0003723">
    <property type="term" value="F:RNA binding"/>
    <property type="evidence" value="ECO:0007669"/>
    <property type="project" value="UniProtKB-UniRule"/>
</dbReference>
<gene>
    <name evidence="4" type="ORF">TAT_000375700</name>
    <name evidence="5" type="ORF">TAV_000375600</name>
</gene>
<reference evidence="4" key="1">
    <citation type="submission" date="2018-07" db="EMBL/GenBank/DDBJ databases">
        <authorList>
            <person name="Quirk P.G."/>
            <person name="Krulwich T.A."/>
        </authorList>
    </citation>
    <scope>NUCLEOTIDE SEQUENCE</scope>
    <source>
        <strain evidence="4">Anand</strain>
    </source>
</reference>
<keyword evidence="1" id="KW-0694">RNA-binding</keyword>
<dbReference type="PANTHER" id="PTHR15241:SF304">
    <property type="entry name" value="RRM DOMAIN-CONTAINING PROTEIN"/>
    <property type="match status" value="1"/>
</dbReference>
<evidence type="ECO:0000256" key="2">
    <source>
        <dbReference type="SAM" id="MobiDB-lite"/>
    </source>
</evidence>
<dbReference type="Pfam" id="PF00076">
    <property type="entry name" value="RRM_1"/>
    <property type="match status" value="1"/>
</dbReference>
<feature type="compositionally biased region" description="Polar residues" evidence="2">
    <location>
        <begin position="70"/>
        <end position="80"/>
    </location>
</feature>
<dbReference type="SUPFAM" id="SSF54928">
    <property type="entry name" value="RNA-binding domain, RBD"/>
    <property type="match status" value="1"/>
</dbReference>
<feature type="region of interest" description="Disordered" evidence="2">
    <location>
        <begin position="309"/>
        <end position="346"/>
    </location>
</feature>
<evidence type="ECO:0000313" key="5">
    <source>
        <dbReference type="EMBL" id="SVP95591.1"/>
    </source>
</evidence>
<dbReference type="InterPro" id="IPR035979">
    <property type="entry name" value="RBD_domain_sf"/>
</dbReference>
<accession>A0A3B0MXK8</accession>
<feature type="region of interest" description="Disordered" evidence="2">
    <location>
        <begin position="1"/>
        <end position="80"/>
    </location>
</feature>
<feature type="compositionally biased region" description="Basic residues" evidence="2">
    <location>
        <begin position="33"/>
        <end position="52"/>
    </location>
</feature>
<evidence type="ECO:0000313" key="4">
    <source>
        <dbReference type="EMBL" id="SVP95003.1"/>
    </source>
</evidence>
<name>A0A3B0MXK8_THEAN</name>
<dbReference type="VEuPathDB" id="PiroplasmaDB:TA11295"/>
<dbReference type="InterPro" id="IPR012677">
    <property type="entry name" value="Nucleotide-bd_a/b_plait_sf"/>
</dbReference>
<evidence type="ECO:0000259" key="3">
    <source>
        <dbReference type="PROSITE" id="PS50102"/>
    </source>
</evidence>
<feature type="compositionally biased region" description="Basic and acidic residues" evidence="2">
    <location>
        <begin position="53"/>
        <end position="63"/>
    </location>
</feature>
<feature type="compositionally biased region" description="Basic residues" evidence="2">
    <location>
        <begin position="311"/>
        <end position="346"/>
    </location>
</feature>
<feature type="compositionally biased region" description="Basic residues" evidence="2">
    <location>
        <begin position="1"/>
        <end position="24"/>
    </location>
</feature>
<organism evidence="4">
    <name type="scientific">Theileria annulata</name>
    <dbReference type="NCBI Taxonomy" id="5874"/>
    <lineage>
        <taxon>Eukaryota</taxon>
        <taxon>Sar</taxon>
        <taxon>Alveolata</taxon>
        <taxon>Apicomplexa</taxon>
        <taxon>Aconoidasida</taxon>
        <taxon>Piroplasmida</taxon>
        <taxon>Theileriidae</taxon>
        <taxon>Theileria</taxon>
    </lineage>
</organism>
<sequence length="346" mass="39580">MVKNRGKGLNLKKVKKSKISRTKLKNPTDSYKNKKRKFPKLNKQNKKGTKTKLNKEDENRIEESELVENKANSTKDSNTEGVELNKQNLSDFKGSGKISVLASNLGLVFIGNVPLTIKDKSDLVKKLKINPKIIQSVHFRSLPIDPKYARNKKIGVIKEKFSDAKDNQNAYIKLSDPKYLNELLEKNTLEVDGHHLFINTSDKDSFSKFSRKKTVFVGRLPPTATEDDLYNIFMNISPVKGKQSNEFKFSAVRIVRDPVTMKSKGFGFVEFDNRPAVTEAIKELNNKQFKGYTLNVTKCLEEIKLKDSKSNKGKRVVKNNKSNKNKKVNKSNKVIKNKKFIKNKRR</sequence>
<dbReference type="PANTHER" id="PTHR15241">
    <property type="entry name" value="TRANSFORMER-2-RELATED"/>
    <property type="match status" value="1"/>
</dbReference>
<dbReference type="AlphaFoldDB" id="A0A3B0MXK8"/>
<dbReference type="EMBL" id="UIVS01000004">
    <property type="protein sequence ID" value="SVP95591.1"/>
    <property type="molecule type" value="Genomic_DNA"/>
</dbReference>
<proteinExistence type="predicted"/>
<dbReference type="InterPro" id="IPR000504">
    <property type="entry name" value="RRM_dom"/>
</dbReference>
<dbReference type="SMART" id="SM00360">
    <property type="entry name" value="RRM"/>
    <property type="match status" value="1"/>
</dbReference>
<dbReference type="PROSITE" id="PS50102">
    <property type="entry name" value="RRM"/>
    <property type="match status" value="1"/>
</dbReference>